<reference evidence="1" key="1">
    <citation type="submission" date="2018-02" db="EMBL/GenBank/DDBJ databases">
        <title>Rhizophora mucronata_Transcriptome.</title>
        <authorList>
            <person name="Meera S.P."/>
            <person name="Sreeshan A."/>
            <person name="Augustine A."/>
        </authorList>
    </citation>
    <scope>NUCLEOTIDE SEQUENCE</scope>
    <source>
        <tissue evidence="1">Leaf</tissue>
    </source>
</reference>
<sequence length="59" mass="6734">MRTECNSACSILIIHQKSTFIPQVAICINAQDSFKPFLQNRMAPKAKWLQTHFGQAKQN</sequence>
<name>A0A2P2PJR0_RHIMU</name>
<evidence type="ECO:0000313" key="1">
    <source>
        <dbReference type="EMBL" id="MBX54970.1"/>
    </source>
</evidence>
<accession>A0A2P2PJR0</accession>
<organism evidence="1">
    <name type="scientific">Rhizophora mucronata</name>
    <name type="common">Asiatic mangrove</name>
    <dbReference type="NCBI Taxonomy" id="61149"/>
    <lineage>
        <taxon>Eukaryota</taxon>
        <taxon>Viridiplantae</taxon>
        <taxon>Streptophyta</taxon>
        <taxon>Embryophyta</taxon>
        <taxon>Tracheophyta</taxon>
        <taxon>Spermatophyta</taxon>
        <taxon>Magnoliopsida</taxon>
        <taxon>eudicotyledons</taxon>
        <taxon>Gunneridae</taxon>
        <taxon>Pentapetalae</taxon>
        <taxon>rosids</taxon>
        <taxon>fabids</taxon>
        <taxon>Malpighiales</taxon>
        <taxon>Rhizophoraceae</taxon>
        <taxon>Rhizophora</taxon>
    </lineage>
</organism>
<protein>
    <submittedName>
        <fullName evidence="1">Uncharacterized protein</fullName>
    </submittedName>
</protein>
<proteinExistence type="predicted"/>
<dbReference type="AlphaFoldDB" id="A0A2P2PJR0"/>
<dbReference type="EMBL" id="GGEC01074486">
    <property type="protein sequence ID" value="MBX54970.1"/>
    <property type="molecule type" value="Transcribed_RNA"/>
</dbReference>